<reference evidence="1 2" key="1">
    <citation type="journal article" date="2015" name="Genome Announc.">
        <title>Genome Sequence of Mushroom Soft-Rot Pathogen Janthinobacterium agaricidamnosum.</title>
        <authorList>
            <person name="Graupner K."/>
            <person name="Lackner G."/>
            <person name="Hertweck C."/>
        </authorList>
    </citation>
    <scope>NUCLEOTIDE SEQUENCE [LARGE SCALE GENOMIC DNA]</scope>
    <source>
        <strain evidence="2">NBRC 102515 / DSM 9628</strain>
    </source>
</reference>
<dbReference type="InterPro" id="IPR000653">
    <property type="entry name" value="DegT/StrS_aminotransferase"/>
</dbReference>
<dbReference type="EC" id="2.6.1.50" evidence="1"/>
<dbReference type="Proteomes" id="UP000027604">
    <property type="component" value="Chromosome I"/>
</dbReference>
<dbReference type="KEGG" id="jag:GJA_2483"/>
<keyword evidence="2" id="KW-1185">Reference proteome</keyword>
<gene>
    <name evidence="1" type="ORF">GJA_2483</name>
</gene>
<protein>
    <submittedName>
        <fullName evidence="1">Glutamine--scyllo-inositol transaminase domain protein</fullName>
        <ecNumber evidence="1">2.6.1.50</ecNumber>
    </submittedName>
</protein>
<dbReference type="HOGENOM" id="CLU_2617256_0_0_4"/>
<keyword evidence="1" id="KW-0808">Transferase</keyword>
<dbReference type="InterPro" id="IPR015421">
    <property type="entry name" value="PyrdxlP-dep_Trfase_major"/>
</dbReference>
<dbReference type="Gene3D" id="3.40.640.10">
    <property type="entry name" value="Type I PLP-dependent aspartate aminotransferase-like (Major domain)"/>
    <property type="match status" value="1"/>
</dbReference>
<sequence>MLTCGIGPGDEVITSTQSFFPTMNMIVKVGTRPVFVDCDLVTRDQVRLKFPNNKMDCKICHNSRVGRDYGFFRRKILN</sequence>
<keyword evidence="1" id="KW-0032">Aminotransferase</keyword>
<evidence type="ECO:0000313" key="1">
    <source>
        <dbReference type="EMBL" id="CDG83114.1"/>
    </source>
</evidence>
<dbReference type="InterPro" id="IPR015424">
    <property type="entry name" value="PyrdxlP-dep_Trfase"/>
</dbReference>
<dbReference type="EMBL" id="HG322949">
    <property type="protein sequence ID" value="CDG83114.1"/>
    <property type="molecule type" value="Genomic_DNA"/>
</dbReference>
<organism evidence="1 2">
    <name type="scientific">Janthinobacterium agaricidamnosum NBRC 102515 = DSM 9628</name>
    <dbReference type="NCBI Taxonomy" id="1349767"/>
    <lineage>
        <taxon>Bacteria</taxon>
        <taxon>Pseudomonadati</taxon>
        <taxon>Pseudomonadota</taxon>
        <taxon>Betaproteobacteria</taxon>
        <taxon>Burkholderiales</taxon>
        <taxon>Oxalobacteraceae</taxon>
        <taxon>Janthinobacterium</taxon>
    </lineage>
</organism>
<dbReference type="Pfam" id="PF01041">
    <property type="entry name" value="DegT_DnrJ_EryC1"/>
    <property type="match status" value="1"/>
</dbReference>
<accession>W0V2R2</accession>
<proteinExistence type="predicted"/>
<name>W0V2R2_9BURK</name>
<dbReference type="STRING" id="1349767.GJA_2483"/>
<evidence type="ECO:0000313" key="2">
    <source>
        <dbReference type="Proteomes" id="UP000027604"/>
    </source>
</evidence>
<dbReference type="GO" id="GO:0047310">
    <property type="term" value="F:glutamine-scyllo-inositol transaminase activity"/>
    <property type="evidence" value="ECO:0007669"/>
    <property type="project" value="UniProtKB-EC"/>
</dbReference>
<dbReference type="AlphaFoldDB" id="W0V2R2"/>
<dbReference type="SUPFAM" id="SSF53383">
    <property type="entry name" value="PLP-dependent transferases"/>
    <property type="match status" value="1"/>
</dbReference>